<accession>A0A619ADX4</accession>
<reference evidence="8" key="1">
    <citation type="submission" date="2018-07" db="EMBL/GenBank/DDBJ databases">
        <authorList>
            <consortium name="PulseNet: The National Subtyping Network for Foodborne Disease Surveillance"/>
            <person name="Tarr C.L."/>
            <person name="Trees E."/>
            <person name="Katz L.S."/>
            <person name="Carleton-Romer H.A."/>
            <person name="Stroika S."/>
            <person name="Kucerova Z."/>
            <person name="Roache K.F."/>
            <person name="Sabol A.L."/>
            <person name="Besser J."/>
            <person name="Gerner-Smidt P."/>
        </authorList>
    </citation>
    <scope>NUCLEOTIDE SEQUENCE</scope>
    <source>
        <strain evidence="8">PNUSAS001246</strain>
    </source>
</reference>
<dbReference type="Pfam" id="PF05840">
    <property type="entry name" value="Phage_GPA"/>
    <property type="match status" value="1"/>
</dbReference>
<proteinExistence type="inferred from homology"/>
<evidence type="ECO:0000256" key="1">
    <source>
        <dbReference type="ARBA" id="ARBA00003293"/>
    </source>
</evidence>
<dbReference type="EMBL" id="AAKZQX010000024">
    <property type="protein sequence ID" value="ECX6034250.1"/>
    <property type="molecule type" value="Genomic_DNA"/>
</dbReference>
<comment type="caution">
    <text evidence="8">The sequence shown here is derived from an EMBL/GenBank/DDBJ whole genome shotgun (WGS) entry which is preliminary data.</text>
</comment>
<keyword evidence="5 8" id="KW-0255">Endonuclease</keyword>
<keyword evidence="3" id="KW-0235">DNA replication</keyword>
<keyword evidence="6" id="KW-0378">Hydrolase</keyword>
<evidence type="ECO:0000259" key="7">
    <source>
        <dbReference type="Pfam" id="PF05840"/>
    </source>
</evidence>
<evidence type="ECO:0000256" key="4">
    <source>
        <dbReference type="ARBA" id="ARBA00022722"/>
    </source>
</evidence>
<dbReference type="GO" id="GO:0004519">
    <property type="term" value="F:endonuclease activity"/>
    <property type="evidence" value="ECO:0007669"/>
    <property type="project" value="UniProtKB-KW"/>
</dbReference>
<gene>
    <name evidence="8" type="ORF">ATT75_15955</name>
</gene>
<dbReference type="GO" id="GO:0016787">
    <property type="term" value="F:hydrolase activity"/>
    <property type="evidence" value="ECO:0007669"/>
    <property type="project" value="UniProtKB-KW"/>
</dbReference>
<dbReference type="InterPro" id="IPR008766">
    <property type="entry name" value="Replication_gene_A-like"/>
</dbReference>
<comment type="similarity">
    <text evidence="2">Belongs to the phage GPA family.</text>
</comment>
<dbReference type="GO" id="GO:0006260">
    <property type="term" value="P:DNA replication"/>
    <property type="evidence" value="ECO:0007669"/>
    <property type="project" value="UniProtKB-KW"/>
</dbReference>
<sequence>MYDTVASGYSAFNDASAALVRASTLPEMEEANKYLRAAVSDFHFQTSRYFVEDEREIARKKSQVALAGCEQSSADFACDVVREVPRDVPRFFSTVDRIIYTFEPERKKFTFQERSRAALLASSFGTFSVPVANAFCRLVKFSGAARALERLEHAFSYAFQTPDGDGAGFNLFCTDDQLKELAADFVRDVTTVSVAGPDKPLLISADETEYLANVLYWFRCQFGYDFEPVLNKYLGRYEVSGFLARFGNETYVRRLLNAIRSERVQETSRIMGMLSDNKPYTTDWLMGLYSQRDRKTKMFLEAMGIFDINGELICTLDDAYKSSVSHKPNRIAELLVRSKGLCEAAQELGCEGWFIVLTTPSRFHSVTTVNGKGKNKITVPNHKWENGGFESIKAGHKWLNEVFERVRKRLDKMNLTPPGVRTVEPHKDGTVHWNFLFYCYPGEGEQIIKVFREEALKDSPDEAGAKKRRIKIEKIDYRRGNGFSYVMKYIIKMSGCENVKGTAGLNDRLSNIDFNDAVSRVSVWARSSGIRLYQFFGLPSVTAYRQLRTFRTELHPGDVVMRQFTPEQVEQLEAIRLACDAGDFKTYIMLNGGFFNSERFVRPHYFQPQTVSGNRLNCYGEECNPVVCGISFNGKVILTKYFSCEVRKMTKSDTEYLNMVRLLNRISEYGNSDFTECMNDCGSDDAQFSPGVFMQMKQTCGTRVSAARAADSSALDL</sequence>
<dbReference type="AlphaFoldDB" id="A0A619ADX4"/>
<evidence type="ECO:0000313" key="8">
    <source>
        <dbReference type="EMBL" id="ECX6034250.1"/>
    </source>
</evidence>
<protein>
    <submittedName>
        <fullName evidence="8">Replication endonuclease</fullName>
    </submittedName>
</protein>
<evidence type="ECO:0000256" key="2">
    <source>
        <dbReference type="ARBA" id="ARBA00009260"/>
    </source>
</evidence>
<evidence type="ECO:0000256" key="3">
    <source>
        <dbReference type="ARBA" id="ARBA00022705"/>
    </source>
</evidence>
<comment type="function">
    <text evidence="1">Possible endonuclease which induces a single-strand cut and initiates DNA replication.</text>
</comment>
<evidence type="ECO:0000256" key="5">
    <source>
        <dbReference type="ARBA" id="ARBA00022759"/>
    </source>
</evidence>
<evidence type="ECO:0000256" key="6">
    <source>
        <dbReference type="ARBA" id="ARBA00022801"/>
    </source>
</evidence>
<keyword evidence="4" id="KW-0540">Nuclease</keyword>
<feature type="domain" description="Replication gene A protein-like" evidence="7">
    <location>
        <begin position="231"/>
        <end position="493"/>
    </location>
</feature>
<organism evidence="8">
    <name type="scientific">Salmonella enterica subsp. enterica serovar Panama</name>
    <dbReference type="NCBI Taxonomy" id="29472"/>
    <lineage>
        <taxon>Bacteria</taxon>
        <taxon>Pseudomonadati</taxon>
        <taxon>Pseudomonadota</taxon>
        <taxon>Gammaproteobacteria</taxon>
        <taxon>Enterobacterales</taxon>
        <taxon>Enterobacteriaceae</taxon>
        <taxon>Salmonella</taxon>
    </lineage>
</organism>
<name>A0A619ADX4_SALET</name>